<sequence>MQRVRELHDQQLQALSNQQAKSSRYIQNVAVDSYLEVNEVIIADAPPQNTRTGPIAPLNNTGDDDEIMKELETKVNSPLSLRGRKALVNSQEF</sequence>
<dbReference type="EMBL" id="AC183433">
    <property type="protein sequence ID" value="ABD63080.1"/>
    <property type="molecule type" value="Genomic_DNA"/>
</dbReference>
<dbReference type="AlphaFoldDB" id="Q2AA84"/>
<name>Q2AA84_ASPOF</name>
<gene>
    <name evidence="1" type="ORF">17.t00007</name>
</gene>
<evidence type="ECO:0000313" key="1">
    <source>
        <dbReference type="EMBL" id="ABD63080.1"/>
    </source>
</evidence>
<accession>Q2AA84</accession>
<protein>
    <submittedName>
        <fullName evidence="1">Uncharacterized protein</fullName>
    </submittedName>
</protein>
<organism evidence="1">
    <name type="scientific">Asparagus officinalis</name>
    <name type="common">Garden asparagus</name>
    <dbReference type="NCBI Taxonomy" id="4686"/>
    <lineage>
        <taxon>Eukaryota</taxon>
        <taxon>Viridiplantae</taxon>
        <taxon>Streptophyta</taxon>
        <taxon>Embryophyta</taxon>
        <taxon>Tracheophyta</taxon>
        <taxon>Spermatophyta</taxon>
        <taxon>Magnoliopsida</taxon>
        <taxon>Liliopsida</taxon>
        <taxon>Asparagales</taxon>
        <taxon>Asparagaceae</taxon>
        <taxon>Asparagoideae</taxon>
        <taxon>Asparagus</taxon>
    </lineage>
</organism>
<reference evidence="1" key="1">
    <citation type="submission" date="2006-03" db="EMBL/GenBank/DDBJ databases">
        <title>Comparative Sequence and Genetic Analyses of Asparagus BACs Reveal No Microsynteny with Onion or Rice.</title>
        <authorList>
            <person name="Jernej J."/>
            <person name="Telgmann A."/>
            <person name="Jung C."/>
            <person name="Cheung F."/>
            <person name="Havey M.J."/>
            <person name="Town C.D."/>
        </authorList>
    </citation>
    <scope>NUCLEOTIDE SEQUENCE</scope>
</reference>
<proteinExistence type="predicted"/>